<evidence type="ECO:0000313" key="1">
    <source>
        <dbReference type="EMBL" id="AKV65587.1"/>
    </source>
</evidence>
<name>A0A0K1RUL2_9CHRO</name>
<sequence length="43" mass="4880">MFNQDGDDLCPLKDWFARNAVEAKNSLSIQQLATENGQIKLEK</sequence>
<proteinExistence type="predicted"/>
<organism evidence="1 2">
    <name type="scientific">Microcystis panniformis FACHB-1757</name>
    <dbReference type="NCBI Taxonomy" id="1638788"/>
    <lineage>
        <taxon>Bacteria</taxon>
        <taxon>Bacillati</taxon>
        <taxon>Cyanobacteriota</taxon>
        <taxon>Cyanophyceae</taxon>
        <taxon>Oscillatoriophycideae</taxon>
        <taxon>Chroococcales</taxon>
        <taxon>Microcystaceae</taxon>
        <taxon>Microcystis</taxon>
    </lineage>
</organism>
<dbReference type="PATRIC" id="fig|1638788.3.peg.359"/>
<dbReference type="KEGG" id="mpk:VL20_358"/>
<keyword evidence="2" id="KW-1185">Reference proteome</keyword>
<dbReference type="EMBL" id="CP011339">
    <property type="protein sequence ID" value="AKV65587.1"/>
    <property type="molecule type" value="Genomic_DNA"/>
</dbReference>
<dbReference type="AlphaFoldDB" id="A0A0K1RUL2"/>
<evidence type="ECO:0000313" key="2">
    <source>
        <dbReference type="Proteomes" id="UP000068167"/>
    </source>
</evidence>
<gene>
    <name evidence="1" type="ORF">VL20_358</name>
</gene>
<dbReference type="RefSeq" id="WP_260441168.1">
    <property type="nucleotide sequence ID" value="NZ_CP011339.1"/>
</dbReference>
<accession>A0A0K1RUL2</accession>
<dbReference type="Proteomes" id="UP000068167">
    <property type="component" value="Chromosome"/>
</dbReference>
<reference evidence="1 2" key="1">
    <citation type="journal article" date="2016" name="Stand. Genomic Sci.">
        <title>Complete genome sequence and genomic characterization of Microcystis panniformis FACHB 1757 by third-generation sequencing.</title>
        <authorList>
            <person name="Zhang J.Y."/>
            <person name="Guan R."/>
            <person name="Zhang H.J."/>
            <person name="Li H."/>
            <person name="Xiao P."/>
            <person name="Yu G.L."/>
            <person name="Du L."/>
            <person name="Cao D.M."/>
            <person name="Zhu B.C."/>
            <person name="Li R.H."/>
            <person name="Lu Z.H."/>
        </authorList>
    </citation>
    <scope>NUCLEOTIDE SEQUENCE [LARGE SCALE GENOMIC DNA]</scope>
    <source>
        <strain evidence="1 2">FACHB-1757</strain>
    </source>
</reference>
<protein>
    <submittedName>
        <fullName evidence="1">Uncharacterized protein</fullName>
    </submittedName>
</protein>